<evidence type="ECO:0000313" key="2">
    <source>
        <dbReference type="Proteomes" id="UP000009079"/>
    </source>
</evidence>
<dbReference type="AlphaFoldDB" id="C6A1U0"/>
<gene>
    <name evidence="1" type="ordered locus">TSIB_0519</name>
</gene>
<dbReference type="GeneID" id="8095507"/>
<name>C6A1U0_THESM</name>
<reference evidence="1 2" key="1">
    <citation type="journal article" date="2009" name="Appl. Environ. Microbiol.">
        <title>Metabolic versatility and indigenous origin of the archaeon Thermococcus sibiricus, isolated from a siberian oil reservoir, as revealed by genome analysis.</title>
        <authorList>
            <person name="Mardanov A.V."/>
            <person name="Ravin N.V."/>
            <person name="Svetlitchnyi V.A."/>
            <person name="Beletsky A.V."/>
            <person name="Miroshnichenko M.L."/>
            <person name="Bonch-Osmolovskaya E.A."/>
            <person name="Skryabin K.G."/>
        </authorList>
    </citation>
    <scope>NUCLEOTIDE SEQUENCE [LARGE SCALE GENOMIC DNA]</scope>
    <source>
        <strain evidence="2">DSM 12597 / MM 739</strain>
    </source>
</reference>
<proteinExistence type="predicted"/>
<sequence length="213" mass="24213">MIRVRDILDNIQLGETVLIEYSSKVAPILFFSELVDWAKEKGYSAVVDDILDTLYLYKVQLELVGANMSFLNDLKVIKFGGRFNVGQIFGRLHIERPEIREQKYKEFFGPLLEEGKTVVNPVLGFEKIFLLQESKADILNLMNETLSFVGEKPRIALYFINSDVLESTAPEALPLFEELASTILKVDIEGKLYKFSVVKSVNNNLLGLEFTLP</sequence>
<evidence type="ECO:0000313" key="1">
    <source>
        <dbReference type="EMBL" id="ACS89585.1"/>
    </source>
</evidence>
<dbReference type="InterPro" id="IPR005489">
    <property type="entry name" value="DUF257"/>
</dbReference>
<keyword evidence="2" id="KW-1185">Reference proteome</keyword>
<protein>
    <submittedName>
        <fullName evidence="1">Uncharacterized protein</fullName>
    </submittedName>
</protein>
<dbReference type="Pfam" id="PF03192">
    <property type="entry name" value="DUF257"/>
    <property type="match status" value="1"/>
</dbReference>
<dbReference type="HOGENOM" id="CLU_102063_2_0_2"/>
<dbReference type="RefSeq" id="WP_015848805.1">
    <property type="nucleotide sequence ID" value="NC_012883.1"/>
</dbReference>
<dbReference type="Proteomes" id="UP000009079">
    <property type="component" value="Chromosome"/>
</dbReference>
<dbReference type="OrthoDB" id="85875at2157"/>
<dbReference type="eggNOG" id="arCOG03792">
    <property type="taxonomic scope" value="Archaea"/>
</dbReference>
<organism evidence="1 2">
    <name type="scientific">Thermococcus sibiricus (strain DSM 12597 / MM 739)</name>
    <dbReference type="NCBI Taxonomy" id="604354"/>
    <lineage>
        <taxon>Archaea</taxon>
        <taxon>Methanobacteriati</taxon>
        <taxon>Methanobacteriota</taxon>
        <taxon>Thermococci</taxon>
        <taxon>Thermococcales</taxon>
        <taxon>Thermococcaceae</taxon>
        <taxon>Thermococcus</taxon>
    </lineage>
</organism>
<accession>C6A1U0</accession>
<dbReference type="KEGG" id="tsi:TSIB_0519"/>
<dbReference type="EMBL" id="CP001463">
    <property type="protein sequence ID" value="ACS89585.1"/>
    <property type="molecule type" value="Genomic_DNA"/>
</dbReference>
<dbReference type="STRING" id="604354.TSIB_0519"/>
<dbReference type="Gene3D" id="3.40.50.11570">
    <property type="entry name" value="Protein of unknown function DUF257"/>
    <property type="match status" value="1"/>
</dbReference>